<dbReference type="Proteomes" id="UP000717515">
    <property type="component" value="Unassembled WGS sequence"/>
</dbReference>
<dbReference type="EMBL" id="JAIFTL010000029">
    <property type="protein sequence ID" value="KAG9325936.1"/>
    <property type="molecule type" value="Genomic_DNA"/>
</dbReference>
<gene>
    <name evidence="4" type="ORF">KVV02_005780</name>
</gene>
<name>A0A9P8AAY3_MORAP</name>
<evidence type="ECO:0000259" key="3">
    <source>
        <dbReference type="SMART" id="SM00382"/>
    </source>
</evidence>
<dbReference type="Gene3D" id="1.10.8.60">
    <property type="match status" value="2"/>
</dbReference>
<feature type="domain" description="AAA+ ATPase" evidence="3">
    <location>
        <begin position="330"/>
        <end position="428"/>
    </location>
</feature>
<dbReference type="SMART" id="SM00382">
    <property type="entry name" value="AAA"/>
    <property type="match status" value="2"/>
</dbReference>
<dbReference type="InterPro" id="IPR003593">
    <property type="entry name" value="AAA+_ATPase"/>
</dbReference>
<dbReference type="PROSITE" id="PS00674">
    <property type="entry name" value="AAA"/>
    <property type="match status" value="1"/>
</dbReference>
<organism evidence="4 5">
    <name type="scientific">Mortierella alpina</name>
    <name type="common">Oleaginous fungus</name>
    <name type="synonym">Mortierella renispora</name>
    <dbReference type="NCBI Taxonomy" id="64518"/>
    <lineage>
        <taxon>Eukaryota</taxon>
        <taxon>Fungi</taxon>
        <taxon>Fungi incertae sedis</taxon>
        <taxon>Mucoromycota</taxon>
        <taxon>Mortierellomycotina</taxon>
        <taxon>Mortierellomycetes</taxon>
        <taxon>Mortierellales</taxon>
        <taxon>Mortierellaceae</taxon>
        <taxon>Mortierella</taxon>
    </lineage>
</organism>
<dbReference type="PANTHER" id="PTHR23077">
    <property type="entry name" value="AAA-FAMILY ATPASE"/>
    <property type="match status" value="1"/>
</dbReference>
<dbReference type="GO" id="GO:0005524">
    <property type="term" value="F:ATP binding"/>
    <property type="evidence" value="ECO:0007669"/>
    <property type="project" value="UniProtKB-KW"/>
</dbReference>
<dbReference type="Pfam" id="PF17862">
    <property type="entry name" value="AAA_lid_3"/>
    <property type="match status" value="1"/>
</dbReference>
<evidence type="ECO:0000256" key="1">
    <source>
        <dbReference type="ARBA" id="ARBA00022741"/>
    </source>
</evidence>
<keyword evidence="1" id="KW-0547">Nucleotide-binding</keyword>
<dbReference type="InterPro" id="IPR041569">
    <property type="entry name" value="AAA_lid_3"/>
</dbReference>
<sequence length="789" mass="85798">MLFGLISSLQIQEPRIMKLNVIASVDETSRQCLSSIAVSGERESTPTARSIVYVSREQCIQYRLRNSVVALTLPSKAEQEAPLPLYALVKMYSKESILFRKDTRFPGNLGVREPEAGSPKTWDVVVSNLLWWELSRQHQECGQFGTRKSLETFQEGRSMTSGASPIEIDAKLVSNIGSAIQITLDPPTGEGGAQWTPTGAAIAQSLSGSVVSLHGWISYKSPHDSQTFQVLQITSSNSEHPHVALMSDATVVRYATPSVTDRQSSSSRLSDSAAVNKSLAPVSEWIAAVKRVIGGYDDILEQITNHMYGYMETAIDNEGSTSTTSCFQAPFKGILISGRPGTGKSVMASSLAEHSGLPYTIINCPDVFQTGVEAKLFATLLHLVDSINLSAAGSKIFIIALTNRLHAVDSSLTRSGRLDKVFDLHLKGVEQRLQVLKIVSKDLPIDPKEKSAILRKVARATHGYVPTDLQALCTESAVALISQMASGQDSCANIDFSYFEHALKTIRPSGMGEFQSKIPTVKFSDLYGIQDAIADLRVSIIEPFHHPEKYLDLGIAPPRGVIIHGPPGVGKTMLCCALAEELGINFMLVESSQIRSKVVGESEQNIARMFAQAKANAPCILFIDQIDILAPSRGSTHTSENSGDRIVTGLLTEMDGFFSGGSGKGAEVDVLVLAATNRPEVIDAAILRPGRLDQIVHIPVPDQKARQEILEGYMSKMPMRISPEEIADMARTTDGYSGADLENLCREAALICLRQDINNTEIVRSHLEAARLVSKPSLLGYEDSHMFSR</sequence>
<reference evidence="4" key="1">
    <citation type="submission" date="2021-07" db="EMBL/GenBank/DDBJ databases">
        <title>Draft genome of Mortierella alpina, strain LL118, isolated from an aspen leaf litter sample.</title>
        <authorList>
            <person name="Yang S."/>
            <person name="Vinatzer B.A."/>
        </authorList>
    </citation>
    <scope>NUCLEOTIDE SEQUENCE</scope>
    <source>
        <strain evidence="4">LL118</strain>
    </source>
</reference>
<keyword evidence="2" id="KW-0067">ATP-binding</keyword>
<dbReference type="Pfam" id="PF00004">
    <property type="entry name" value="AAA"/>
    <property type="match status" value="2"/>
</dbReference>
<dbReference type="FunFam" id="3.40.50.300:FF:001921">
    <property type="entry name" value="AAA ATPase domain-containing protein"/>
    <property type="match status" value="1"/>
</dbReference>
<comment type="caution">
    <text evidence="4">The sequence shown here is derived from an EMBL/GenBank/DDBJ whole genome shotgun (WGS) entry which is preliminary data.</text>
</comment>
<dbReference type="SUPFAM" id="SSF52540">
    <property type="entry name" value="P-loop containing nucleoside triphosphate hydrolases"/>
    <property type="match status" value="2"/>
</dbReference>
<dbReference type="GO" id="GO:0005737">
    <property type="term" value="C:cytoplasm"/>
    <property type="evidence" value="ECO:0007669"/>
    <property type="project" value="TreeGrafter"/>
</dbReference>
<dbReference type="InterPro" id="IPR027417">
    <property type="entry name" value="P-loop_NTPase"/>
</dbReference>
<evidence type="ECO:0000256" key="2">
    <source>
        <dbReference type="ARBA" id="ARBA00022840"/>
    </source>
</evidence>
<accession>A0A9P8AAY3</accession>
<evidence type="ECO:0000313" key="4">
    <source>
        <dbReference type="EMBL" id="KAG9325936.1"/>
    </source>
</evidence>
<dbReference type="Gene3D" id="3.40.50.300">
    <property type="entry name" value="P-loop containing nucleotide triphosphate hydrolases"/>
    <property type="match status" value="2"/>
</dbReference>
<dbReference type="InterPro" id="IPR003960">
    <property type="entry name" value="ATPase_AAA_CS"/>
</dbReference>
<dbReference type="InterPro" id="IPR050168">
    <property type="entry name" value="AAA_ATPase_domain"/>
</dbReference>
<feature type="domain" description="AAA+ ATPase" evidence="3">
    <location>
        <begin position="557"/>
        <end position="702"/>
    </location>
</feature>
<dbReference type="InterPro" id="IPR003959">
    <property type="entry name" value="ATPase_AAA_core"/>
</dbReference>
<proteinExistence type="predicted"/>
<dbReference type="AlphaFoldDB" id="A0A9P8AAY3"/>
<protein>
    <recommendedName>
        <fullName evidence="3">AAA+ ATPase domain-containing protein</fullName>
    </recommendedName>
</protein>
<evidence type="ECO:0000313" key="5">
    <source>
        <dbReference type="Proteomes" id="UP000717515"/>
    </source>
</evidence>
<dbReference type="GO" id="GO:0016887">
    <property type="term" value="F:ATP hydrolysis activity"/>
    <property type="evidence" value="ECO:0007669"/>
    <property type="project" value="InterPro"/>
</dbReference>
<dbReference type="PANTHER" id="PTHR23077:SF27">
    <property type="entry name" value="ATPASE FAMILY GENE 2 PROTEIN HOMOLOG A"/>
    <property type="match status" value="1"/>
</dbReference>